<dbReference type="Proteomes" id="UP001407347">
    <property type="component" value="Unassembled WGS sequence"/>
</dbReference>
<protein>
    <recommendedName>
        <fullName evidence="4">ATP-binding protein</fullName>
    </recommendedName>
</protein>
<keyword evidence="3" id="KW-1185">Reference proteome</keyword>
<dbReference type="EMBL" id="JAQYXP010000012">
    <property type="protein sequence ID" value="MEN3239026.1"/>
    <property type="molecule type" value="Genomic_DNA"/>
</dbReference>
<dbReference type="InterPro" id="IPR027417">
    <property type="entry name" value="P-loop_NTPase"/>
</dbReference>
<dbReference type="RefSeq" id="WP_346013971.1">
    <property type="nucleotide sequence ID" value="NZ_JAQYXP010000012.1"/>
</dbReference>
<gene>
    <name evidence="2" type="ORF">PUR29_36935</name>
</gene>
<evidence type="ECO:0000313" key="3">
    <source>
        <dbReference type="Proteomes" id="UP001407347"/>
    </source>
</evidence>
<comment type="caution">
    <text evidence="2">The sequence shown here is derived from an EMBL/GenBank/DDBJ whole genome shotgun (WGS) entry which is preliminary data.</text>
</comment>
<organism evidence="2 3">
    <name type="scientific">Methylobacterium ajmalii</name>
    <dbReference type="NCBI Taxonomy" id="2738439"/>
    <lineage>
        <taxon>Bacteria</taxon>
        <taxon>Pseudomonadati</taxon>
        <taxon>Pseudomonadota</taxon>
        <taxon>Alphaproteobacteria</taxon>
        <taxon>Hyphomicrobiales</taxon>
        <taxon>Methylobacteriaceae</taxon>
        <taxon>Methylobacterium</taxon>
    </lineage>
</organism>
<name>A0ABV0A5I2_9HYPH</name>
<evidence type="ECO:0000313" key="2">
    <source>
        <dbReference type="EMBL" id="MEN3239026.1"/>
    </source>
</evidence>
<reference evidence="2 3" key="1">
    <citation type="journal article" date="2023" name="PLoS ONE">
        <title>Complete genome assembly of Hawai'i environmental nontuberculous mycobacteria reveals unexpected co-isolation with methylobacteria.</title>
        <authorList>
            <person name="Hendrix J."/>
            <person name="Epperson L.E."/>
            <person name="Tong E.I."/>
            <person name="Chan Y.L."/>
            <person name="Hasan N.A."/>
            <person name="Dawrs S.N."/>
            <person name="Norton G.J."/>
            <person name="Virdi R."/>
            <person name="Crooks J.L."/>
            <person name="Chan E.D."/>
            <person name="Honda J.R."/>
            <person name="Strong M."/>
        </authorList>
    </citation>
    <scope>NUCLEOTIDE SEQUENCE [LARGE SCALE GENOMIC DNA]</scope>
    <source>
        <strain evidence="2 3">NJH_HI04-1</strain>
    </source>
</reference>
<dbReference type="CDD" id="cd01029">
    <property type="entry name" value="TOPRIM_primases"/>
    <property type="match status" value="1"/>
</dbReference>
<evidence type="ECO:0008006" key="4">
    <source>
        <dbReference type="Google" id="ProtNLM"/>
    </source>
</evidence>
<dbReference type="SUPFAM" id="SSF52540">
    <property type="entry name" value="P-loop containing nucleoside triphosphate hydrolases"/>
    <property type="match status" value="1"/>
</dbReference>
<feature type="region of interest" description="Disordered" evidence="1">
    <location>
        <begin position="237"/>
        <end position="273"/>
    </location>
</feature>
<proteinExistence type="predicted"/>
<sequence length="745" mass="80446">MTNPFAPLHGAGAPAGKANAKAKPPAFAVIAPVPADAPAAPTRHKDLGPPSATWTYRDAAGRLLGYVCRFEKPAGGKEFRPLTFGRPADGKPPCWRWLGWQNPRPLYGLDRLAAHPGGRVVVTEGEKSADAAGRLLSDLVAITAPNGSSNGQHADWGPLKGCDVVIWRDADAPGLAHAETIAPLILAAGAASVAIAQPPESAPEGWDAADAEAEGWTQERAAAFLAAARRVEVKAKVEAPPAPKAAPKAKTAARPSAPASEDAPERKRAPAQRDAVMGIIERCTLWHSPEREAFATYAVGDRVETWPIRSSTFRDWLSWQSYKELGTVPGTSSIDDALRTACAQATNEGPRQEPWMRTGMRDGRLYLDLCDEAWRAVEIDASGWRVLERHGLPFTRTPSMQPLPAPCEDDACSIDELRPFINTAAEEDFTLVAGWLVGALRNRGPYPVLILNGQQGTGKSFLTKLLRSLVDPNVAPIRSAPDKDRDLLTAAINAHMLVIDNMSTMPNWLADALCRLATGGGFGVRTNYTDKEETVLNATKPILLNGIPSLVDRPDLGDRAVTIRLSPISEEARRPEDEIDEAWEAARPRVLAALCDALSAAVRNLSSVKLTRSPRLADFAKWVTAAEQGLGWERGTFVDAYASNRKDIADSAFEASPVAMAIAALLDDRELFTGRAMDLLPLLRDKADPAVTSQKWWPQTAQSLGNQLDRVIPLLKTRGIIVERRHSGDRFITITRVKKDGSGPA</sequence>
<evidence type="ECO:0000256" key="1">
    <source>
        <dbReference type="SAM" id="MobiDB-lite"/>
    </source>
</evidence>
<dbReference type="InterPro" id="IPR034154">
    <property type="entry name" value="TOPRIM_DnaG/twinkle"/>
</dbReference>
<feature type="compositionally biased region" description="Low complexity" evidence="1">
    <location>
        <begin position="245"/>
        <end position="259"/>
    </location>
</feature>
<accession>A0ABV0A5I2</accession>